<accession>A0A5J4QKX6</accession>
<dbReference type="AlphaFoldDB" id="A0A5J4QKX6"/>
<evidence type="ECO:0000313" key="1">
    <source>
        <dbReference type="EMBL" id="KAA6322526.1"/>
    </source>
</evidence>
<proteinExistence type="predicted"/>
<sequence length="32" mass="3911">MQSYQLKYRTNIMKNTRSAFVKKEEDSLERSE</sequence>
<dbReference type="EMBL" id="SNRY01003021">
    <property type="protein sequence ID" value="KAA6322526.1"/>
    <property type="molecule type" value="Genomic_DNA"/>
</dbReference>
<organism evidence="1">
    <name type="scientific">termite gut metagenome</name>
    <dbReference type="NCBI Taxonomy" id="433724"/>
    <lineage>
        <taxon>unclassified sequences</taxon>
        <taxon>metagenomes</taxon>
        <taxon>organismal metagenomes</taxon>
    </lineage>
</organism>
<gene>
    <name evidence="1" type="ORF">EZS27_027941</name>
</gene>
<reference evidence="1" key="1">
    <citation type="submission" date="2019-03" db="EMBL/GenBank/DDBJ databases">
        <title>Single cell metagenomics reveals metabolic interactions within the superorganism composed of flagellate Streblomastix strix and complex community of Bacteroidetes bacteria on its surface.</title>
        <authorList>
            <person name="Treitli S.C."/>
            <person name="Kolisko M."/>
            <person name="Husnik F."/>
            <person name="Keeling P."/>
            <person name="Hampl V."/>
        </authorList>
    </citation>
    <scope>NUCLEOTIDE SEQUENCE</scope>
    <source>
        <strain evidence="1">STM</strain>
    </source>
</reference>
<name>A0A5J4QKX6_9ZZZZ</name>
<comment type="caution">
    <text evidence="1">The sequence shown here is derived from an EMBL/GenBank/DDBJ whole genome shotgun (WGS) entry which is preliminary data.</text>
</comment>
<protein>
    <submittedName>
        <fullName evidence="1">Uncharacterized protein</fullName>
    </submittedName>
</protein>